<gene>
    <name evidence="2" type="ORF">SAMN06265338_103194</name>
</gene>
<dbReference type="AlphaFoldDB" id="A0A212RAT0"/>
<dbReference type="EMBL" id="FYDG01000003">
    <property type="protein sequence ID" value="SNB69294.1"/>
    <property type="molecule type" value="Genomic_DNA"/>
</dbReference>
<name>A0A212RAT0_RHOAC</name>
<evidence type="ECO:0000313" key="3">
    <source>
        <dbReference type="Proteomes" id="UP000198418"/>
    </source>
</evidence>
<keyword evidence="1" id="KW-0472">Membrane</keyword>
<keyword evidence="1" id="KW-0812">Transmembrane</keyword>
<feature type="transmembrane region" description="Helical" evidence="1">
    <location>
        <begin position="31"/>
        <end position="49"/>
    </location>
</feature>
<sequence>MYALIAFLIGFAFVIAAAFLHSAVPHTKARMGARFALCFAASFVLAQPLELDRYFPYGLNAHGLLIIFGLFSVTYAAATLLEWANGIFRR</sequence>
<keyword evidence="3" id="KW-1185">Reference proteome</keyword>
<reference evidence="3" key="1">
    <citation type="submission" date="2017-06" db="EMBL/GenBank/DDBJ databases">
        <authorList>
            <person name="Varghese N."/>
            <person name="Submissions S."/>
        </authorList>
    </citation>
    <scope>NUCLEOTIDE SEQUENCE [LARGE SCALE GENOMIC DNA]</scope>
    <source>
        <strain evidence="3">DSM 137</strain>
    </source>
</reference>
<protein>
    <submittedName>
        <fullName evidence="2">Uncharacterized protein</fullName>
    </submittedName>
</protein>
<feature type="transmembrane region" description="Helical" evidence="1">
    <location>
        <begin position="61"/>
        <end position="81"/>
    </location>
</feature>
<keyword evidence="1" id="KW-1133">Transmembrane helix</keyword>
<evidence type="ECO:0000313" key="2">
    <source>
        <dbReference type="EMBL" id="SNB69294.1"/>
    </source>
</evidence>
<proteinExistence type="predicted"/>
<feature type="transmembrane region" description="Helical" evidence="1">
    <location>
        <begin position="6"/>
        <end position="24"/>
    </location>
</feature>
<dbReference type="Proteomes" id="UP000198418">
    <property type="component" value="Unassembled WGS sequence"/>
</dbReference>
<organism evidence="2 3">
    <name type="scientific">Rhodoblastus acidophilus</name>
    <name type="common">Rhodopseudomonas acidophila</name>
    <dbReference type="NCBI Taxonomy" id="1074"/>
    <lineage>
        <taxon>Bacteria</taxon>
        <taxon>Pseudomonadati</taxon>
        <taxon>Pseudomonadota</taxon>
        <taxon>Alphaproteobacteria</taxon>
        <taxon>Hyphomicrobiales</taxon>
        <taxon>Rhodoblastaceae</taxon>
        <taxon>Rhodoblastus</taxon>
    </lineage>
</organism>
<accession>A0A212RAT0</accession>
<evidence type="ECO:0000256" key="1">
    <source>
        <dbReference type="SAM" id="Phobius"/>
    </source>
</evidence>